<reference evidence="1 2" key="1">
    <citation type="submission" date="2016-08" db="EMBL/GenBank/DDBJ databases">
        <authorList>
            <consortium name="Lentinula edodes genome sequencing consortium"/>
            <person name="Sakamoto Y."/>
            <person name="Nakade K."/>
            <person name="Sato S."/>
            <person name="Yoshida Y."/>
            <person name="Miyazaki K."/>
            <person name="Natsume S."/>
            <person name="Konno N."/>
        </authorList>
    </citation>
    <scope>NUCLEOTIDE SEQUENCE [LARGE SCALE GENOMIC DNA]</scope>
    <source>
        <strain evidence="1 2">NBRC 111202</strain>
    </source>
</reference>
<dbReference type="AlphaFoldDB" id="A0A1Q3ER83"/>
<comment type="caution">
    <text evidence="1">The sequence shown here is derived from an EMBL/GenBank/DDBJ whole genome shotgun (WGS) entry which is preliminary data.</text>
</comment>
<reference evidence="1 2" key="2">
    <citation type="submission" date="2017-02" db="EMBL/GenBank/DDBJ databases">
        <title>A genome survey and senescence transcriptome analysis in Lentinula edodes.</title>
        <authorList>
            <person name="Sakamoto Y."/>
            <person name="Nakade K."/>
            <person name="Sato S."/>
            <person name="Yoshida Y."/>
            <person name="Miyazaki K."/>
            <person name="Natsume S."/>
            <person name="Konno N."/>
        </authorList>
    </citation>
    <scope>NUCLEOTIDE SEQUENCE [LARGE SCALE GENOMIC DNA]</scope>
    <source>
        <strain evidence="1 2">NBRC 111202</strain>
    </source>
</reference>
<name>A0A1Q3ER83_LENED</name>
<sequence>MVSDTDRLRIAITLTALKFKKPDQSCHSCVLELRSKFPPSVPHAPTTDGSWRTHALDLENEIKVLKERQEEEQIEYLARVNEATAALAAFQTTSTGIGVQGSPEEPHLVQNSTLLPNAEVSMKTAVPKKKGKQKKSNVLDSNGRYKCLKNLFDSICKRYSKNFRDVTPSREEP</sequence>
<protein>
    <submittedName>
        <fullName evidence="1">Uncharacterized protein</fullName>
    </submittedName>
</protein>
<keyword evidence="2" id="KW-1185">Reference proteome</keyword>
<evidence type="ECO:0000313" key="1">
    <source>
        <dbReference type="EMBL" id="GAW09721.1"/>
    </source>
</evidence>
<dbReference type="Proteomes" id="UP000188533">
    <property type="component" value="Unassembled WGS sequence"/>
</dbReference>
<dbReference type="EMBL" id="BDGU01001235">
    <property type="protein sequence ID" value="GAW09721.1"/>
    <property type="molecule type" value="Genomic_DNA"/>
</dbReference>
<organism evidence="1 2">
    <name type="scientific">Lentinula edodes</name>
    <name type="common">Shiitake mushroom</name>
    <name type="synonym">Lentinus edodes</name>
    <dbReference type="NCBI Taxonomy" id="5353"/>
    <lineage>
        <taxon>Eukaryota</taxon>
        <taxon>Fungi</taxon>
        <taxon>Dikarya</taxon>
        <taxon>Basidiomycota</taxon>
        <taxon>Agaricomycotina</taxon>
        <taxon>Agaricomycetes</taxon>
        <taxon>Agaricomycetidae</taxon>
        <taxon>Agaricales</taxon>
        <taxon>Marasmiineae</taxon>
        <taxon>Omphalotaceae</taxon>
        <taxon>Lentinula</taxon>
    </lineage>
</organism>
<gene>
    <name evidence="1" type="ORF">LENED_011902</name>
</gene>
<evidence type="ECO:0000313" key="2">
    <source>
        <dbReference type="Proteomes" id="UP000188533"/>
    </source>
</evidence>
<accession>A0A1Q3ER83</accession>
<proteinExistence type="predicted"/>